<dbReference type="SUPFAM" id="SSF52980">
    <property type="entry name" value="Restriction endonuclease-like"/>
    <property type="match status" value="1"/>
</dbReference>
<evidence type="ECO:0000259" key="2">
    <source>
        <dbReference type="Pfam" id="PF14261"/>
    </source>
</evidence>
<dbReference type="PANTHER" id="PTHR33352:SF3">
    <property type="entry name" value="SLR1612 PROTEIN"/>
    <property type="match status" value="1"/>
</dbReference>
<keyword evidence="3" id="KW-0378">Hydrolase</keyword>
<dbReference type="AlphaFoldDB" id="A0A951U5L6"/>
<dbReference type="Pfam" id="PF05685">
    <property type="entry name" value="Uma2"/>
    <property type="match status" value="1"/>
</dbReference>
<name>A0A951U5L6_9CYAN</name>
<proteinExistence type="predicted"/>
<dbReference type="InterPro" id="IPR025587">
    <property type="entry name" value="DUF4351"/>
</dbReference>
<dbReference type="EMBL" id="JAHHHV010000053">
    <property type="protein sequence ID" value="MBW4465632.1"/>
    <property type="molecule type" value="Genomic_DNA"/>
</dbReference>
<reference evidence="3" key="2">
    <citation type="journal article" date="2022" name="Microbiol. Resour. Announc.">
        <title>Metagenome Sequencing to Explore Phylogenomics of Terrestrial Cyanobacteria.</title>
        <authorList>
            <person name="Ward R.D."/>
            <person name="Stajich J.E."/>
            <person name="Johansen J.R."/>
            <person name="Huntemann M."/>
            <person name="Clum A."/>
            <person name="Foster B."/>
            <person name="Foster B."/>
            <person name="Roux S."/>
            <person name="Palaniappan K."/>
            <person name="Varghese N."/>
            <person name="Mukherjee S."/>
            <person name="Reddy T.B.K."/>
            <person name="Daum C."/>
            <person name="Copeland A."/>
            <person name="Chen I.A."/>
            <person name="Ivanova N.N."/>
            <person name="Kyrpides N.C."/>
            <person name="Shapiro N."/>
            <person name="Eloe-Fadrosh E.A."/>
            <person name="Pietrasiak N."/>
        </authorList>
    </citation>
    <scope>NUCLEOTIDE SEQUENCE</scope>
    <source>
        <strain evidence="3">GSE-TBD4-15B</strain>
    </source>
</reference>
<dbReference type="InterPro" id="IPR012296">
    <property type="entry name" value="Nuclease_put_TT1808"/>
</dbReference>
<evidence type="ECO:0000313" key="4">
    <source>
        <dbReference type="Proteomes" id="UP000707356"/>
    </source>
</evidence>
<dbReference type="CDD" id="cd06260">
    <property type="entry name" value="DUF820-like"/>
    <property type="match status" value="1"/>
</dbReference>
<dbReference type="InterPro" id="IPR011335">
    <property type="entry name" value="Restrct_endonuc-II-like"/>
</dbReference>
<evidence type="ECO:0000313" key="3">
    <source>
        <dbReference type="EMBL" id="MBW4465632.1"/>
    </source>
</evidence>
<dbReference type="Pfam" id="PF14261">
    <property type="entry name" value="DUF4351"/>
    <property type="match status" value="1"/>
</dbReference>
<evidence type="ECO:0000259" key="1">
    <source>
        <dbReference type="Pfam" id="PF05685"/>
    </source>
</evidence>
<reference evidence="3" key="1">
    <citation type="submission" date="2021-05" db="EMBL/GenBank/DDBJ databases">
        <authorList>
            <person name="Pietrasiak N."/>
            <person name="Ward R."/>
            <person name="Stajich J.E."/>
            <person name="Kurbessoian T."/>
        </authorList>
    </citation>
    <scope>NUCLEOTIDE SEQUENCE</scope>
    <source>
        <strain evidence="3">GSE-TBD4-15B</strain>
    </source>
</reference>
<dbReference type="PANTHER" id="PTHR33352">
    <property type="entry name" value="SLR1095 PROTEIN"/>
    <property type="match status" value="1"/>
</dbReference>
<comment type="caution">
    <text evidence="3">The sequence shown here is derived from an EMBL/GenBank/DDBJ whole genome shotgun (WGS) entry which is preliminary data.</text>
</comment>
<gene>
    <name evidence="3" type="ORF">KME07_09360</name>
</gene>
<dbReference type="Gene3D" id="3.90.1570.10">
    <property type="entry name" value="tt1808, chain A"/>
    <property type="match status" value="1"/>
</dbReference>
<dbReference type="GO" id="GO:0004519">
    <property type="term" value="F:endonuclease activity"/>
    <property type="evidence" value="ECO:0007669"/>
    <property type="project" value="UniProtKB-KW"/>
</dbReference>
<dbReference type="Proteomes" id="UP000707356">
    <property type="component" value="Unassembled WGS sequence"/>
</dbReference>
<protein>
    <submittedName>
        <fullName evidence="3">Uma2 family endonuclease</fullName>
    </submittedName>
</protein>
<accession>A0A951U5L6</accession>
<sequence length="277" mass="31438">MLQYQPPDSLTEDDLPYSDDQPVDNELQLLLPVLLRAILALLWAERQDWFFGVNIGLYYDTQLPAIGPDAFLALGAVRYKREQGRLSYVVAQENNIVPQWVLEIVSQIPGGEYDSKFEKYAQIGVRYYVVYNPDHWRRDQHQPFEVYRLEKPLCPSAGQLGLGIGTERGLHEGLEREWLYWYDELGHKYLPIENLIAHRTPIASPGAPILGAATTAEQVVRTLVRRQLSQQLGLLPDAALDSLEQLSMPQLDALSEAIWGFTSAADFSAWLQNTLSQ</sequence>
<keyword evidence="3" id="KW-0255">Endonuclease</keyword>
<feature type="domain" description="Putative restriction endonuclease" evidence="1">
    <location>
        <begin position="39"/>
        <end position="150"/>
    </location>
</feature>
<keyword evidence="3" id="KW-0540">Nuclease</keyword>
<organism evidence="3 4">
    <name type="scientific">Pegethrix bostrychoides GSE-TBD4-15B</name>
    <dbReference type="NCBI Taxonomy" id="2839662"/>
    <lineage>
        <taxon>Bacteria</taxon>
        <taxon>Bacillati</taxon>
        <taxon>Cyanobacteriota</taxon>
        <taxon>Cyanophyceae</taxon>
        <taxon>Oculatellales</taxon>
        <taxon>Oculatellaceae</taxon>
        <taxon>Pegethrix</taxon>
    </lineage>
</organism>
<dbReference type="InterPro" id="IPR008538">
    <property type="entry name" value="Uma2"/>
</dbReference>
<feature type="domain" description="DUF4351" evidence="2">
    <location>
        <begin position="220"/>
        <end position="271"/>
    </location>
</feature>